<evidence type="ECO:0000256" key="5">
    <source>
        <dbReference type="ARBA" id="ARBA00023136"/>
    </source>
</evidence>
<feature type="transmembrane region" description="Helical" evidence="8">
    <location>
        <begin position="341"/>
        <end position="359"/>
    </location>
</feature>
<keyword evidence="5 8" id="KW-0472">Membrane</keyword>
<name>A0ABR1SWD6_9PEZI</name>
<keyword evidence="4 8" id="KW-1133">Transmembrane helix</keyword>
<evidence type="ECO:0000313" key="9">
    <source>
        <dbReference type="EMBL" id="KAK8038623.1"/>
    </source>
</evidence>
<feature type="transmembrane region" description="Helical" evidence="8">
    <location>
        <begin position="141"/>
        <end position="160"/>
    </location>
</feature>
<dbReference type="Gene3D" id="1.20.1720.10">
    <property type="entry name" value="Multidrug resistance protein D"/>
    <property type="match status" value="1"/>
</dbReference>
<dbReference type="Gene3D" id="1.20.1250.20">
    <property type="entry name" value="MFS general substrate transporter like domains"/>
    <property type="match status" value="1"/>
</dbReference>
<protein>
    <submittedName>
        <fullName evidence="9">Efflux pump FUS6</fullName>
    </submittedName>
</protein>
<feature type="transmembrane region" description="Helical" evidence="8">
    <location>
        <begin position="111"/>
        <end position="135"/>
    </location>
</feature>
<dbReference type="EMBL" id="JAQQWK010000006">
    <property type="protein sequence ID" value="KAK8038623.1"/>
    <property type="molecule type" value="Genomic_DNA"/>
</dbReference>
<comment type="caution">
    <text evidence="9">The sequence shown here is derived from an EMBL/GenBank/DDBJ whole genome shotgun (WGS) entry which is preliminary data.</text>
</comment>
<accession>A0ABR1SWD6</accession>
<feature type="compositionally biased region" description="Low complexity" evidence="7">
    <location>
        <begin position="1"/>
        <end position="20"/>
    </location>
</feature>
<evidence type="ECO:0000313" key="10">
    <source>
        <dbReference type="Proteomes" id="UP001444661"/>
    </source>
</evidence>
<keyword evidence="6" id="KW-0325">Glycoprotein</keyword>
<dbReference type="SUPFAM" id="SSF103473">
    <property type="entry name" value="MFS general substrate transporter"/>
    <property type="match status" value="1"/>
</dbReference>
<feature type="region of interest" description="Disordered" evidence="7">
    <location>
        <begin position="1"/>
        <end position="60"/>
    </location>
</feature>
<organism evidence="9 10">
    <name type="scientific">Apiospora rasikravindrae</name>
    <dbReference type="NCBI Taxonomy" id="990691"/>
    <lineage>
        <taxon>Eukaryota</taxon>
        <taxon>Fungi</taxon>
        <taxon>Dikarya</taxon>
        <taxon>Ascomycota</taxon>
        <taxon>Pezizomycotina</taxon>
        <taxon>Sordariomycetes</taxon>
        <taxon>Xylariomycetidae</taxon>
        <taxon>Amphisphaeriales</taxon>
        <taxon>Apiosporaceae</taxon>
        <taxon>Apiospora</taxon>
    </lineage>
</organism>
<feature type="transmembrane region" description="Helical" evidence="8">
    <location>
        <begin position="208"/>
        <end position="228"/>
    </location>
</feature>
<keyword evidence="3 8" id="KW-0812">Transmembrane</keyword>
<sequence length="520" mass="55409">MCAGSGSTTSGPSGPSGPSGISAPDALAIRRATSSEAPVAAPRNDAKPESSSPDDGAEEDDFHPGPRLWIIIIGLGVTLLLTALENTVAFEKKRIDIIVSDLVPLRLRGNYIGVILSIYGVGTTLGPFIGGSIVANTTWRWVFYLNLPIGGASLAVLFLFLKVSYSDHTTFAQKVRRIDFLGNAVLVASTVAVLYALAYAGVRYSWSSWHILVPLLLGLTGFVLFGYTQGGRFAAAEPVMPPRLFNTRTSVIISIDTFLNSALTFWVVFFLPVFFQAVELYGPQYSGVALLPMSLVAIPGSAVAAVSISRWGRYKPVHIAGFAVFMLGLGLFTLQNPSTTVAQWASYQCVCALGGGVLLNSQLPAFQAAVSERDQAAASAAWGFIRSIGWVWGVAIPATIFNTRIGELAGEVSDPVAAQMMASGGAYGSASAEQVKLFPVSVQGEIRDAYSQALQRVFQIAIAFAGVGFILSTFEHEIVLRERLDTEYGLKKEKNRQHNTKNAPAAAENGVTSDESNGKQ</sequence>
<feature type="compositionally biased region" description="Polar residues" evidence="7">
    <location>
        <begin position="510"/>
        <end position="520"/>
    </location>
</feature>
<evidence type="ECO:0000256" key="1">
    <source>
        <dbReference type="ARBA" id="ARBA00004141"/>
    </source>
</evidence>
<evidence type="ECO:0000256" key="6">
    <source>
        <dbReference type="ARBA" id="ARBA00023180"/>
    </source>
</evidence>
<evidence type="ECO:0000256" key="7">
    <source>
        <dbReference type="SAM" id="MobiDB-lite"/>
    </source>
</evidence>
<feature type="transmembrane region" description="Helical" evidence="8">
    <location>
        <begin position="249"/>
        <end position="275"/>
    </location>
</feature>
<dbReference type="Pfam" id="PF07690">
    <property type="entry name" value="MFS_1"/>
    <property type="match status" value="1"/>
</dbReference>
<dbReference type="PANTHER" id="PTHR23501">
    <property type="entry name" value="MAJOR FACILITATOR SUPERFAMILY"/>
    <property type="match status" value="1"/>
</dbReference>
<gene>
    <name evidence="9" type="ORF">PG993_007034</name>
</gene>
<dbReference type="Proteomes" id="UP001444661">
    <property type="component" value="Unassembled WGS sequence"/>
</dbReference>
<feature type="region of interest" description="Disordered" evidence="7">
    <location>
        <begin position="490"/>
        <end position="520"/>
    </location>
</feature>
<feature type="transmembrane region" description="Helical" evidence="8">
    <location>
        <begin position="380"/>
        <end position="401"/>
    </location>
</feature>
<dbReference type="InterPro" id="IPR011701">
    <property type="entry name" value="MFS"/>
</dbReference>
<evidence type="ECO:0000256" key="2">
    <source>
        <dbReference type="ARBA" id="ARBA00022448"/>
    </source>
</evidence>
<reference evidence="9 10" key="1">
    <citation type="submission" date="2023-01" db="EMBL/GenBank/DDBJ databases">
        <title>Analysis of 21 Apiospora genomes using comparative genomics revels a genus with tremendous synthesis potential of carbohydrate active enzymes and secondary metabolites.</title>
        <authorList>
            <person name="Sorensen T."/>
        </authorList>
    </citation>
    <scope>NUCLEOTIDE SEQUENCE [LARGE SCALE GENOMIC DNA]</scope>
    <source>
        <strain evidence="9 10">CBS 33761</strain>
    </source>
</reference>
<feature type="transmembrane region" description="Helical" evidence="8">
    <location>
        <begin position="317"/>
        <end position="335"/>
    </location>
</feature>
<keyword evidence="2" id="KW-0813">Transport</keyword>
<dbReference type="PANTHER" id="PTHR23501:SF187">
    <property type="entry name" value="MAJOR FACILITATOR SUPERFAMILY (MFS) PROFILE DOMAIN-CONTAINING PROTEIN"/>
    <property type="match status" value="1"/>
</dbReference>
<feature type="transmembrane region" description="Helical" evidence="8">
    <location>
        <begin position="457"/>
        <end position="474"/>
    </location>
</feature>
<evidence type="ECO:0000256" key="8">
    <source>
        <dbReference type="SAM" id="Phobius"/>
    </source>
</evidence>
<proteinExistence type="predicted"/>
<feature type="transmembrane region" description="Helical" evidence="8">
    <location>
        <begin position="180"/>
        <end position="202"/>
    </location>
</feature>
<dbReference type="InterPro" id="IPR036259">
    <property type="entry name" value="MFS_trans_sf"/>
</dbReference>
<feature type="transmembrane region" description="Helical" evidence="8">
    <location>
        <begin position="287"/>
        <end position="308"/>
    </location>
</feature>
<feature type="transmembrane region" description="Helical" evidence="8">
    <location>
        <begin position="68"/>
        <end position="90"/>
    </location>
</feature>
<evidence type="ECO:0000256" key="4">
    <source>
        <dbReference type="ARBA" id="ARBA00022989"/>
    </source>
</evidence>
<keyword evidence="10" id="KW-1185">Reference proteome</keyword>
<evidence type="ECO:0000256" key="3">
    <source>
        <dbReference type="ARBA" id="ARBA00022692"/>
    </source>
</evidence>
<comment type="subcellular location">
    <subcellularLocation>
        <location evidence="1">Membrane</location>
        <topology evidence="1">Multi-pass membrane protein</topology>
    </subcellularLocation>
</comment>